<evidence type="ECO:0000256" key="2">
    <source>
        <dbReference type="ARBA" id="ARBA00022614"/>
    </source>
</evidence>
<sequence>MVKLTPDLIQKSMQYTNPVKDRELDLRGFKIPVIENLGATLDQFDTIDFSDNDIHKLGGFPLLKRLKHLLLNNNRIVRISEGLEECLPNLESIILTGNLIQELSDIDVLAKLSRLRYLSLLYNPVQSKPHYRQYVAYKLPQLKVLDFNKIKLKEREEAINLFKSKRGKELQKEIAKAKTFVPGAGLPAPKTGKCYKKLLHSVYICPTQEEIWKIREAVSKAATLEEVERLNRLLQQTGVGKRQIDDECKYCFVLIYIFVGIQKFAINW</sequence>
<dbReference type="FunFam" id="3.80.10.10:FF:000026">
    <property type="entry name" value="U2 small nuclear ribonucleoprotein A"/>
    <property type="match status" value="1"/>
</dbReference>
<proteinExistence type="inferred from homology"/>
<comment type="caution">
    <text evidence="7">The sequence shown here is derived from an EMBL/GenBank/DDBJ whole genome shotgun (WGS) entry which is preliminary data.</text>
</comment>
<dbReference type="InterPro" id="IPR032675">
    <property type="entry name" value="LRR_dom_sf"/>
</dbReference>
<gene>
    <name evidence="7" type="ORF">RUM43_003972</name>
</gene>
<protein>
    <recommendedName>
        <fullName evidence="6">Probable U2 small nuclear ribonucleoprotein A'</fullName>
    </recommendedName>
</protein>
<dbReference type="GO" id="GO:0000398">
    <property type="term" value="P:mRNA splicing, via spliceosome"/>
    <property type="evidence" value="ECO:0007669"/>
    <property type="project" value="InterPro"/>
</dbReference>
<dbReference type="SMART" id="SM00365">
    <property type="entry name" value="LRR_SD22"/>
    <property type="match status" value="3"/>
</dbReference>
<dbReference type="InterPro" id="IPR044640">
    <property type="entry name" value="RU2A"/>
</dbReference>
<keyword evidence="2" id="KW-0433">Leucine-rich repeat</keyword>
<accession>A0AAN8PZ55</accession>
<name>A0AAN8PZ55_POLSC</name>
<dbReference type="PROSITE" id="PS51450">
    <property type="entry name" value="LRR"/>
    <property type="match status" value="2"/>
</dbReference>
<dbReference type="InterPro" id="IPR001611">
    <property type="entry name" value="Leu-rich_rpt"/>
</dbReference>
<dbReference type="Gene3D" id="3.80.10.10">
    <property type="entry name" value="Ribonuclease Inhibitor"/>
    <property type="match status" value="1"/>
</dbReference>
<evidence type="ECO:0000256" key="1">
    <source>
        <dbReference type="ARBA" id="ARBA00004123"/>
    </source>
</evidence>
<dbReference type="EMBL" id="JAWJWE010000002">
    <property type="protein sequence ID" value="KAK6642470.1"/>
    <property type="molecule type" value="Genomic_DNA"/>
</dbReference>
<dbReference type="Proteomes" id="UP001372834">
    <property type="component" value="Unassembled WGS sequence"/>
</dbReference>
<evidence type="ECO:0000313" key="8">
    <source>
        <dbReference type="Proteomes" id="UP001372834"/>
    </source>
</evidence>
<evidence type="ECO:0000313" key="7">
    <source>
        <dbReference type="EMBL" id="KAK6642470.1"/>
    </source>
</evidence>
<evidence type="ECO:0000256" key="5">
    <source>
        <dbReference type="ARBA" id="ARBA00024196"/>
    </source>
</evidence>
<dbReference type="PANTHER" id="PTHR10552:SF6">
    <property type="entry name" value="U2 SMALL NUCLEAR RIBONUCLEOPROTEIN A"/>
    <property type="match status" value="1"/>
</dbReference>
<evidence type="ECO:0000256" key="3">
    <source>
        <dbReference type="ARBA" id="ARBA00022737"/>
    </source>
</evidence>
<keyword evidence="4" id="KW-0539">Nucleus</keyword>
<reference evidence="7 8" key="1">
    <citation type="submission" date="2023-10" db="EMBL/GenBank/DDBJ databases">
        <title>Genomes of two closely related lineages of the louse Polyplax serrata with different host specificities.</title>
        <authorList>
            <person name="Martinu J."/>
            <person name="Tarabai H."/>
            <person name="Stefka J."/>
            <person name="Hypsa V."/>
        </authorList>
    </citation>
    <scope>NUCLEOTIDE SEQUENCE [LARGE SCALE GENOMIC DNA]</scope>
    <source>
        <strain evidence="7">HR10_N</strain>
    </source>
</reference>
<dbReference type="AlphaFoldDB" id="A0AAN8PZ55"/>
<dbReference type="SMART" id="SM00369">
    <property type="entry name" value="LRR_TYP"/>
    <property type="match status" value="2"/>
</dbReference>
<dbReference type="InterPro" id="IPR003591">
    <property type="entry name" value="Leu-rich_rpt_typical-subtyp"/>
</dbReference>
<evidence type="ECO:0000256" key="6">
    <source>
        <dbReference type="ARBA" id="ARBA00069881"/>
    </source>
</evidence>
<dbReference type="SUPFAM" id="SSF52058">
    <property type="entry name" value="L domain-like"/>
    <property type="match status" value="1"/>
</dbReference>
<dbReference type="Pfam" id="PF14580">
    <property type="entry name" value="LRR_9"/>
    <property type="match status" value="1"/>
</dbReference>
<organism evidence="7 8">
    <name type="scientific">Polyplax serrata</name>
    <name type="common">Common mouse louse</name>
    <dbReference type="NCBI Taxonomy" id="468196"/>
    <lineage>
        <taxon>Eukaryota</taxon>
        <taxon>Metazoa</taxon>
        <taxon>Ecdysozoa</taxon>
        <taxon>Arthropoda</taxon>
        <taxon>Hexapoda</taxon>
        <taxon>Insecta</taxon>
        <taxon>Pterygota</taxon>
        <taxon>Neoptera</taxon>
        <taxon>Paraneoptera</taxon>
        <taxon>Psocodea</taxon>
        <taxon>Troctomorpha</taxon>
        <taxon>Phthiraptera</taxon>
        <taxon>Anoplura</taxon>
        <taxon>Polyplacidae</taxon>
        <taxon>Polyplax</taxon>
    </lineage>
</organism>
<comment type="similarity">
    <text evidence="5">Belongs to the U2 small nuclear ribonucleoprotein A family.</text>
</comment>
<dbReference type="GO" id="GO:0005686">
    <property type="term" value="C:U2 snRNP"/>
    <property type="evidence" value="ECO:0007669"/>
    <property type="project" value="TreeGrafter"/>
</dbReference>
<dbReference type="GO" id="GO:0030620">
    <property type="term" value="F:U2 snRNA binding"/>
    <property type="evidence" value="ECO:0007669"/>
    <property type="project" value="InterPro"/>
</dbReference>
<evidence type="ECO:0000256" key="4">
    <source>
        <dbReference type="ARBA" id="ARBA00023242"/>
    </source>
</evidence>
<comment type="subcellular location">
    <subcellularLocation>
        <location evidence="1">Nucleus</location>
    </subcellularLocation>
</comment>
<dbReference type="PANTHER" id="PTHR10552">
    <property type="entry name" value="U2 SMALL NUCLEAR RIBONUCLEOPROTEIN A"/>
    <property type="match status" value="1"/>
</dbReference>
<keyword evidence="3" id="KW-0677">Repeat</keyword>